<feature type="coiled-coil region" evidence="1">
    <location>
        <begin position="570"/>
        <end position="597"/>
    </location>
</feature>
<sequence>MDFSQGKLSKTEWESIELPENDQEKKILQMIVEGYTHPNISINKTESILSFLRMTSDYSDEYKNCIEVYIYDTYFKELVNNHAIFKDISEPKTKLKLKKADKIRFEQNKTVHSNIFEFLLLNEIINMEKDYELHYFTLFKLRQNKIIPNKFVAKIVDSFLEQDCSIKRIIYQCNEMIEKNDVLSKYSDITLYEHQKKLFIETRIKSPKLILYSAPTGTGKTLTPLALSNNYKVIFLCAARHIGISLAKSCITMGKKIAFAFGCDTPDDIRLHYSAAKEFVKHKKSGGIFKVDNSVGDNVEIMICDLRSYLPAMYYMSAFNSVNDIIVQWDEPTITLDYDTHPFHEIIHKNWSNNVIPNIILSSATLPSCSEIDSTICNYISKFNGEIVTITSHECKKSIPLIHDGKYILPHTLTNETNVLHEIARHCLSNLSLLRYFELTEISKVIEYVNENNLVPAKFQVERQFTTFNINTQDIKLYYLKLLNEIDWEIHAPSFKETKILANMIDSKGNKTETVDYSQMFLTTKDAYSLTDGPTIFLTESIEKISQFLIQEANIPQKTMDDIMKTIDFNNVVNKKIIELEKKIEDIQQKDSGEEKKDKEKNTKESARFVQELKLTQHLIKPTFLNNIFVPNKTEHYKKWAKFMKTKSFTSNIDESDVIKIMSFDIDCSWKVLLLLGIGVFTTHKNSDYTELMKQLAREQKLFLIIANSDYIYGTNYQFCHGYISKDLQVTQDKIIQAIGRVGRNNTNSEYSVRFRTINHINLLFYPQANRPEVVNMNRLFS</sequence>
<name>A0A6C0HRF0_9ZZZZ</name>
<evidence type="ECO:0000313" key="2">
    <source>
        <dbReference type="EMBL" id="QHT83261.1"/>
    </source>
</evidence>
<keyword evidence="1" id="KW-0175">Coiled coil</keyword>
<dbReference type="EMBL" id="MN740007">
    <property type="protein sequence ID" value="QHT83261.1"/>
    <property type="molecule type" value="Genomic_DNA"/>
</dbReference>
<reference evidence="2" key="1">
    <citation type="journal article" date="2020" name="Nature">
        <title>Giant virus diversity and host interactions through global metagenomics.</title>
        <authorList>
            <person name="Schulz F."/>
            <person name="Roux S."/>
            <person name="Paez-Espino D."/>
            <person name="Jungbluth S."/>
            <person name="Walsh D.A."/>
            <person name="Denef V.J."/>
            <person name="McMahon K.D."/>
            <person name="Konstantinidis K.T."/>
            <person name="Eloe-Fadrosh E.A."/>
            <person name="Kyrpides N.C."/>
            <person name="Woyke T."/>
        </authorList>
    </citation>
    <scope>NUCLEOTIDE SEQUENCE</scope>
    <source>
        <strain evidence="2">GVMAG-M-3300023184-167</strain>
    </source>
</reference>
<organism evidence="2">
    <name type="scientific">viral metagenome</name>
    <dbReference type="NCBI Taxonomy" id="1070528"/>
    <lineage>
        <taxon>unclassified sequences</taxon>
        <taxon>metagenomes</taxon>
        <taxon>organismal metagenomes</taxon>
    </lineage>
</organism>
<accession>A0A6C0HRF0</accession>
<dbReference type="InterPro" id="IPR027417">
    <property type="entry name" value="P-loop_NTPase"/>
</dbReference>
<protein>
    <submittedName>
        <fullName evidence="2">Uncharacterized protein</fullName>
    </submittedName>
</protein>
<dbReference type="AlphaFoldDB" id="A0A6C0HRF0"/>
<dbReference type="SUPFAM" id="SSF52540">
    <property type="entry name" value="P-loop containing nucleoside triphosphate hydrolases"/>
    <property type="match status" value="1"/>
</dbReference>
<proteinExistence type="predicted"/>
<evidence type="ECO:0000256" key="1">
    <source>
        <dbReference type="SAM" id="Coils"/>
    </source>
</evidence>